<evidence type="ECO:0000313" key="3">
    <source>
        <dbReference type="Proteomes" id="UP001451303"/>
    </source>
</evidence>
<organism evidence="2 3">
    <name type="scientific">Neurospora intermedia</name>
    <dbReference type="NCBI Taxonomy" id="5142"/>
    <lineage>
        <taxon>Eukaryota</taxon>
        <taxon>Fungi</taxon>
        <taxon>Dikarya</taxon>
        <taxon>Ascomycota</taxon>
        <taxon>Pezizomycotina</taxon>
        <taxon>Sordariomycetes</taxon>
        <taxon>Sordariomycetidae</taxon>
        <taxon>Sordariales</taxon>
        <taxon>Sordariaceae</taxon>
        <taxon>Neurospora</taxon>
    </lineage>
</organism>
<feature type="compositionally biased region" description="Acidic residues" evidence="1">
    <location>
        <begin position="175"/>
        <end position="185"/>
    </location>
</feature>
<protein>
    <submittedName>
        <fullName evidence="2">Uncharacterized protein</fullName>
    </submittedName>
</protein>
<dbReference type="Proteomes" id="UP001451303">
    <property type="component" value="Unassembled WGS sequence"/>
</dbReference>
<sequence length="308" mass="33593">MAGRSNPHRTPSPKSGRTGKITDFFKSVHQSELKQPAKRELEVEDQDAQPTKKLKVAVDTPKPNTRKPASARLLDDTDGGLHESLVGRRDFLEGTSAEDDDSEDQQRKSFRLICNPARASTPNRKRPASSRLLDETDGGLMDSLVCRSKTPRHGEDVPRPGEMKRTDGSMHEAMDDNVLDDDTEAETIKLKDSENEMSSDQDGENIYSEEDSSDDEDSEVDDSDKENVDPRNRNRTPSLPPLPAISEHHGSQSETGDGTPSNQSSTSPSPLLLPSPVIDLPPLPSSSSSSSLLVPEHQSTLPSPPSSP</sequence>
<feature type="compositionally biased region" description="Basic and acidic residues" evidence="1">
    <location>
        <begin position="152"/>
        <end position="174"/>
    </location>
</feature>
<feature type="compositionally biased region" description="Basic and acidic residues" evidence="1">
    <location>
        <begin position="73"/>
        <end position="92"/>
    </location>
</feature>
<accession>A0ABR3DNW5</accession>
<evidence type="ECO:0000256" key="1">
    <source>
        <dbReference type="SAM" id="MobiDB-lite"/>
    </source>
</evidence>
<comment type="caution">
    <text evidence="2">The sequence shown here is derived from an EMBL/GenBank/DDBJ whole genome shotgun (WGS) entry which is preliminary data.</text>
</comment>
<dbReference type="EMBL" id="JAVLET010000002">
    <property type="protein sequence ID" value="KAL0474057.1"/>
    <property type="molecule type" value="Genomic_DNA"/>
</dbReference>
<feature type="compositionally biased region" description="Basic and acidic residues" evidence="1">
    <location>
        <begin position="29"/>
        <end position="41"/>
    </location>
</feature>
<gene>
    <name evidence="2" type="ORF">QR685DRAFT_493279</name>
</gene>
<name>A0ABR3DNW5_NEUIN</name>
<feature type="region of interest" description="Disordered" evidence="1">
    <location>
        <begin position="1"/>
        <end position="308"/>
    </location>
</feature>
<proteinExistence type="predicted"/>
<keyword evidence="3" id="KW-1185">Reference proteome</keyword>
<feature type="compositionally biased region" description="Acidic residues" evidence="1">
    <location>
        <begin position="195"/>
        <end position="224"/>
    </location>
</feature>
<reference evidence="2 3" key="1">
    <citation type="submission" date="2023-09" db="EMBL/GenBank/DDBJ databases">
        <title>Multi-omics analysis of a traditional fermented food reveals byproduct-associated fungal strains for waste-to-food upcycling.</title>
        <authorList>
            <consortium name="Lawrence Berkeley National Laboratory"/>
            <person name="Rekdal V.M."/>
            <person name="Villalobos-Escobedo J.M."/>
            <person name="Rodriguez-Valeron N."/>
            <person name="Garcia M.O."/>
            <person name="Vasquez D.P."/>
            <person name="Damayanti I."/>
            <person name="Sorensen P.M."/>
            <person name="Baidoo E.E."/>
            <person name="De Carvalho A.C."/>
            <person name="Riley R."/>
            <person name="Lipzen A."/>
            <person name="He G."/>
            <person name="Yan M."/>
            <person name="Haridas S."/>
            <person name="Daum C."/>
            <person name="Yoshinaga Y."/>
            <person name="Ng V."/>
            <person name="Grigoriev I.V."/>
            <person name="Munk R."/>
            <person name="Nuraida L."/>
            <person name="Wijaya C.H."/>
            <person name="Morales P.-C."/>
            <person name="Keasling J.D."/>
        </authorList>
    </citation>
    <scope>NUCLEOTIDE SEQUENCE [LARGE SCALE GENOMIC DNA]</scope>
    <source>
        <strain evidence="2 3">FGSC 2613</strain>
    </source>
</reference>
<evidence type="ECO:0000313" key="2">
    <source>
        <dbReference type="EMBL" id="KAL0474057.1"/>
    </source>
</evidence>
<feature type="compositionally biased region" description="Low complexity" evidence="1">
    <location>
        <begin position="260"/>
        <end position="278"/>
    </location>
</feature>